<feature type="transmembrane region" description="Helical" evidence="2">
    <location>
        <begin position="338"/>
        <end position="360"/>
    </location>
</feature>
<evidence type="ECO:0000256" key="1">
    <source>
        <dbReference type="SAM" id="MobiDB-lite"/>
    </source>
</evidence>
<protein>
    <submittedName>
        <fullName evidence="4">Uncharacterized protein</fullName>
    </submittedName>
</protein>
<feature type="compositionally biased region" description="Low complexity" evidence="1">
    <location>
        <begin position="531"/>
        <end position="547"/>
    </location>
</feature>
<dbReference type="AlphaFoldDB" id="A0A919VJI5"/>
<keyword evidence="2" id="KW-0472">Membrane</keyword>
<feature type="compositionally biased region" description="Low complexity" evidence="1">
    <location>
        <begin position="474"/>
        <end position="485"/>
    </location>
</feature>
<name>A0A919VJI5_9ACTN</name>
<accession>A0A919VJI5</accession>
<feature type="compositionally biased region" description="Pro residues" evidence="1">
    <location>
        <begin position="486"/>
        <end position="499"/>
    </location>
</feature>
<feature type="compositionally biased region" description="Gly residues" evidence="1">
    <location>
        <begin position="450"/>
        <end position="465"/>
    </location>
</feature>
<keyword evidence="2" id="KW-0812">Transmembrane</keyword>
<evidence type="ECO:0000256" key="2">
    <source>
        <dbReference type="SAM" id="Phobius"/>
    </source>
</evidence>
<keyword evidence="3" id="KW-0732">Signal</keyword>
<comment type="caution">
    <text evidence="4">The sequence shown here is derived from an EMBL/GenBank/DDBJ whole genome shotgun (WGS) entry which is preliminary data.</text>
</comment>
<feature type="compositionally biased region" description="Low complexity" evidence="1">
    <location>
        <begin position="500"/>
        <end position="516"/>
    </location>
</feature>
<feature type="compositionally biased region" description="Pro residues" evidence="1">
    <location>
        <begin position="603"/>
        <end position="615"/>
    </location>
</feature>
<feature type="compositionally biased region" description="Low complexity" evidence="1">
    <location>
        <begin position="616"/>
        <end position="628"/>
    </location>
</feature>
<evidence type="ECO:0000256" key="3">
    <source>
        <dbReference type="SAM" id="SignalP"/>
    </source>
</evidence>
<feature type="signal peptide" evidence="3">
    <location>
        <begin position="1"/>
        <end position="20"/>
    </location>
</feature>
<reference evidence="4" key="1">
    <citation type="submission" date="2021-03" db="EMBL/GenBank/DDBJ databases">
        <title>Whole genome shotgun sequence of Actinoplanes auranticolor NBRC 12245.</title>
        <authorList>
            <person name="Komaki H."/>
            <person name="Tamura T."/>
        </authorList>
    </citation>
    <scope>NUCLEOTIDE SEQUENCE</scope>
    <source>
        <strain evidence="4">NBRC 12245</strain>
    </source>
</reference>
<dbReference type="EMBL" id="BOQL01000016">
    <property type="protein sequence ID" value="GIM65361.1"/>
    <property type="molecule type" value="Genomic_DNA"/>
</dbReference>
<feature type="chain" id="PRO_5036688704" evidence="3">
    <location>
        <begin position="21"/>
        <end position="687"/>
    </location>
</feature>
<feature type="compositionally biased region" description="Gly residues" evidence="1">
    <location>
        <begin position="587"/>
        <end position="601"/>
    </location>
</feature>
<keyword evidence="5" id="KW-1185">Reference proteome</keyword>
<feature type="compositionally biased region" description="Gly residues" evidence="1">
    <location>
        <begin position="432"/>
        <end position="441"/>
    </location>
</feature>
<organism evidence="4 5">
    <name type="scientific">Actinoplanes auranticolor</name>
    <dbReference type="NCBI Taxonomy" id="47988"/>
    <lineage>
        <taxon>Bacteria</taxon>
        <taxon>Bacillati</taxon>
        <taxon>Actinomycetota</taxon>
        <taxon>Actinomycetes</taxon>
        <taxon>Micromonosporales</taxon>
        <taxon>Micromonosporaceae</taxon>
        <taxon>Actinoplanes</taxon>
    </lineage>
</organism>
<feature type="compositionally biased region" description="Pro residues" evidence="1">
    <location>
        <begin position="517"/>
        <end position="530"/>
    </location>
</feature>
<gene>
    <name evidence="4" type="ORF">Aau02nite_16550</name>
</gene>
<sequence>MFPAILACGLVMVGAVPASAEPAPTVTSAKAAAGKKICKVTDPALSELSGIVATKNGFVVVNDGVDEAAKRKIFFLDDDCDITKKVDFPSRPLDPEDLVLSPDGDTLWIADTGDNNARDKSGETRRTIGLWSMPAGGGKDPKIHRVTYPNGDKHDAEALLFNGDGTPIIVTKEVSGKTLLYTPTAKLKANDEEGVPLKKAGEIELPSSDTPGIPIARLAQTTVTGGAVAPGGGKVTLRTYLDAYEWDVADGDVLGSLKNKPRKTPLPNEPFGEAITYSADGKQFYTVSDMGSGADPEADNYILRYTPATKIVEAKTNAAQDDKSDGTSWYADLSLTDITYLIGGVGILGALLVGAGVIGIMQARKKRKLEPATKDPDPNPDPDPLDAKTELLSVGGAAQRPGVYGGNRPPAGAASGPGVYGAKPSAPAKGNGVYGAGGRPPQGGQPAGRPGQGGQPAGRPAGGRPGVPPAGPNQPGRPNQPAGRPAAPPAGRPATPPGGRPAAQPGGRPAQPGGRPASPPGGRPAVPPGGRPAAQPGGRPAQPGGRPASPPGGRPAAQPGGRPGQGGQPAVRPGQPPARPSQPSGRPGQGGGGGRPGGGVYGAPPPPPPPPPPSTGRPQRGGPQRPSGHTGQGGQQGGNPQGGRRPGRPDDGRQANGMNNYANLNGSPRRPEGRFDNPGYGRTPRGY</sequence>
<dbReference type="Proteomes" id="UP000681340">
    <property type="component" value="Unassembled WGS sequence"/>
</dbReference>
<evidence type="ECO:0000313" key="4">
    <source>
        <dbReference type="EMBL" id="GIM65361.1"/>
    </source>
</evidence>
<keyword evidence="2" id="KW-1133">Transmembrane helix</keyword>
<dbReference type="SUPFAM" id="SSF75011">
    <property type="entry name" value="3-carboxy-cis,cis-mucoante lactonizing enzyme"/>
    <property type="match status" value="1"/>
</dbReference>
<feature type="compositionally biased region" description="Gly residues" evidence="1">
    <location>
        <begin position="630"/>
        <end position="641"/>
    </location>
</feature>
<evidence type="ECO:0000313" key="5">
    <source>
        <dbReference type="Proteomes" id="UP000681340"/>
    </source>
</evidence>
<proteinExistence type="predicted"/>
<feature type="compositionally biased region" description="Polar residues" evidence="1">
    <location>
        <begin position="656"/>
        <end position="666"/>
    </location>
</feature>
<feature type="region of interest" description="Disordered" evidence="1">
    <location>
        <begin position="366"/>
        <end position="687"/>
    </location>
</feature>